<feature type="compositionally biased region" description="Low complexity" evidence="6">
    <location>
        <begin position="388"/>
        <end position="397"/>
    </location>
</feature>
<dbReference type="InterPro" id="IPR003441">
    <property type="entry name" value="NAC-dom"/>
</dbReference>
<feature type="domain" description="NAC" evidence="8">
    <location>
        <begin position="11"/>
        <end position="160"/>
    </location>
</feature>
<evidence type="ECO:0000256" key="2">
    <source>
        <dbReference type="ARBA" id="ARBA00023015"/>
    </source>
</evidence>
<feature type="region of interest" description="Disordered" evidence="6">
    <location>
        <begin position="331"/>
        <end position="455"/>
    </location>
</feature>
<evidence type="ECO:0000256" key="6">
    <source>
        <dbReference type="SAM" id="MobiDB-lite"/>
    </source>
</evidence>
<keyword evidence="7" id="KW-1133">Transmembrane helix</keyword>
<gene>
    <name evidence="9" type="ORF">QN277_022193</name>
</gene>
<dbReference type="EMBL" id="JAWXYG010000006">
    <property type="protein sequence ID" value="KAK4268977.1"/>
    <property type="molecule type" value="Genomic_DNA"/>
</dbReference>
<evidence type="ECO:0000259" key="8">
    <source>
        <dbReference type="PROSITE" id="PS51005"/>
    </source>
</evidence>
<proteinExistence type="predicted"/>
<keyword evidence="2" id="KW-0805">Transcription regulation</keyword>
<keyword evidence="7" id="KW-0812">Transmembrane</keyword>
<feature type="compositionally biased region" description="Polar residues" evidence="6">
    <location>
        <begin position="374"/>
        <end position="387"/>
    </location>
</feature>
<evidence type="ECO:0000256" key="4">
    <source>
        <dbReference type="ARBA" id="ARBA00023163"/>
    </source>
</evidence>
<name>A0AAE1JEG2_9FABA</name>
<evidence type="ECO:0000256" key="7">
    <source>
        <dbReference type="SAM" id="Phobius"/>
    </source>
</evidence>
<evidence type="ECO:0000313" key="10">
    <source>
        <dbReference type="Proteomes" id="UP001293593"/>
    </source>
</evidence>
<dbReference type="PANTHER" id="PTHR31989">
    <property type="entry name" value="NAC DOMAIN-CONTAINING PROTEIN 82-RELATED"/>
    <property type="match status" value="1"/>
</dbReference>
<dbReference type="Proteomes" id="UP001293593">
    <property type="component" value="Unassembled WGS sequence"/>
</dbReference>
<organism evidence="9 10">
    <name type="scientific">Acacia crassicarpa</name>
    <name type="common">northern wattle</name>
    <dbReference type="NCBI Taxonomy" id="499986"/>
    <lineage>
        <taxon>Eukaryota</taxon>
        <taxon>Viridiplantae</taxon>
        <taxon>Streptophyta</taxon>
        <taxon>Embryophyta</taxon>
        <taxon>Tracheophyta</taxon>
        <taxon>Spermatophyta</taxon>
        <taxon>Magnoliopsida</taxon>
        <taxon>eudicotyledons</taxon>
        <taxon>Gunneridae</taxon>
        <taxon>Pentapetalae</taxon>
        <taxon>rosids</taxon>
        <taxon>fabids</taxon>
        <taxon>Fabales</taxon>
        <taxon>Fabaceae</taxon>
        <taxon>Caesalpinioideae</taxon>
        <taxon>mimosoid clade</taxon>
        <taxon>Acacieae</taxon>
        <taxon>Acacia</taxon>
    </lineage>
</organism>
<keyword evidence="3" id="KW-0238">DNA-binding</keyword>
<sequence length="500" mass="56637">MANVALVLESMPVGFRFRPTDEELVNHYLTNKLIGDADNLDLQIIPEIDVCKNEPWDIPAFSMIKSDDPEWFFFSPRDYKYSNSTRSNRATMCGFWKSTGKDRNIKVRGSNEVIGTKKTLVFYRGRVPNGVKTHWVIHEYHAVTFPSDQRTFVLCKLMKKHEKAEGRTGDEGEPSNFMPSDCEIVPSEGRIPDVHPFPQNNLESMFQTQESADEYDLSFFPSSPIVNEQEFFFPRNNDSSVNVPFETTEEEDNFVNSLLVDDEEKVYLNRMIAPIHSPTLAEPSGVYWESSDTDAEVVSAQYGYIPETSIKSYKNDGPREILLLSKVNSSELPSNREAKQERKGRSFQDDFDSSSADSTPARPFRINRVKHVASASTSKTWKTQYQPRSAASLSLRAGARRSQAHRKISTKEAYHEAQKETPVHSNNNKREAQVTDKRSTSKSPRSESSGVNGRNTFIQLETPSSSQNLSSPSVYLGNVVIGLVLFVVIIWEMLSCGKFF</sequence>
<feature type="compositionally biased region" description="Basic residues" evidence="6">
    <location>
        <begin position="398"/>
        <end position="408"/>
    </location>
</feature>
<keyword evidence="7" id="KW-0472">Membrane</keyword>
<comment type="subcellular location">
    <subcellularLocation>
        <location evidence="1">Nucleus</location>
    </subcellularLocation>
</comment>
<evidence type="ECO:0000256" key="5">
    <source>
        <dbReference type="ARBA" id="ARBA00023242"/>
    </source>
</evidence>
<evidence type="ECO:0000313" key="9">
    <source>
        <dbReference type="EMBL" id="KAK4268977.1"/>
    </source>
</evidence>
<protein>
    <recommendedName>
        <fullName evidence="8">NAC domain-containing protein</fullName>
    </recommendedName>
</protein>
<comment type="caution">
    <text evidence="9">The sequence shown here is derived from an EMBL/GenBank/DDBJ whole genome shotgun (WGS) entry which is preliminary data.</text>
</comment>
<dbReference type="GO" id="GO:0005634">
    <property type="term" value="C:nucleus"/>
    <property type="evidence" value="ECO:0007669"/>
    <property type="project" value="UniProtKB-SubCell"/>
</dbReference>
<evidence type="ECO:0000256" key="1">
    <source>
        <dbReference type="ARBA" id="ARBA00004123"/>
    </source>
</evidence>
<feature type="compositionally biased region" description="Basic and acidic residues" evidence="6">
    <location>
        <begin position="409"/>
        <end position="439"/>
    </location>
</feature>
<dbReference type="Gene3D" id="2.170.150.80">
    <property type="entry name" value="NAC domain"/>
    <property type="match status" value="1"/>
</dbReference>
<feature type="transmembrane region" description="Helical" evidence="7">
    <location>
        <begin position="474"/>
        <end position="494"/>
    </location>
</feature>
<accession>A0AAE1JEG2</accession>
<dbReference type="Pfam" id="PF02365">
    <property type="entry name" value="NAM"/>
    <property type="match status" value="1"/>
</dbReference>
<keyword evidence="4" id="KW-0804">Transcription</keyword>
<keyword evidence="5" id="KW-0539">Nucleus</keyword>
<feature type="compositionally biased region" description="Basic and acidic residues" evidence="6">
    <location>
        <begin position="334"/>
        <end position="348"/>
    </location>
</feature>
<dbReference type="SUPFAM" id="SSF101941">
    <property type="entry name" value="NAC domain"/>
    <property type="match status" value="1"/>
</dbReference>
<dbReference type="AlphaFoldDB" id="A0AAE1JEG2"/>
<evidence type="ECO:0000256" key="3">
    <source>
        <dbReference type="ARBA" id="ARBA00023125"/>
    </source>
</evidence>
<keyword evidence="10" id="KW-1185">Reference proteome</keyword>
<dbReference type="GO" id="GO:0003677">
    <property type="term" value="F:DNA binding"/>
    <property type="evidence" value="ECO:0007669"/>
    <property type="project" value="UniProtKB-KW"/>
</dbReference>
<reference evidence="9" key="1">
    <citation type="submission" date="2023-10" db="EMBL/GenBank/DDBJ databases">
        <title>Chromosome-level genome of the transformable northern wattle, Acacia crassicarpa.</title>
        <authorList>
            <person name="Massaro I."/>
            <person name="Sinha N.R."/>
            <person name="Poethig S."/>
            <person name="Leichty A.R."/>
        </authorList>
    </citation>
    <scope>NUCLEOTIDE SEQUENCE</scope>
    <source>
        <strain evidence="9">Acra3RX</strain>
        <tissue evidence="9">Leaf</tissue>
    </source>
</reference>
<dbReference type="PROSITE" id="PS51005">
    <property type="entry name" value="NAC"/>
    <property type="match status" value="1"/>
</dbReference>
<dbReference type="InterPro" id="IPR036093">
    <property type="entry name" value="NAC_dom_sf"/>
</dbReference>
<dbReference type="GO" id="GO:0006355">
    <property type="term" value="P:regulation of DNA-templated transcription"/>
    <property type="evidence" value="ECO:0007669"/>
    <property type="project" value="InterPro"/>
</dbReference>